<dbReference type="PANTHER" id="PTHR43283">
    <property type="entry name" value="BETA-LACTAMASE-RELATED"/>
    <property type="match status" value="1"/>
</dbReference>
<gene>
    <name evidence="2" type="primary">nylB'</name>
    <name evidence="2" type="ORF">SAMEA4412665_01600</name>
</gene>
<dbReference type="EC" id="3.5.1.46" evidence="2"/>
<dbReference type="Pfam" id="PF00144">
    <property type="entry name" value="Beta-lactamase"/>
    <property type="match status" value="1"/>
</dbReference>
<organism evidence="2 3">
    <name type="scientific">Cutibacterium granulosum</name>
    <dbReference type="NCBI Taxonomy" id="33011"/>
    <lineage>
        <taxon>Bacteria</taxon>
        <taxon>Bacillati</taxon>
        <taxon>Actinomycetota</taxon>
        <taxon>Actinomycetes</taxon>
        <taxon>Propionibacteriales</taxon>
        <taxon>Propionibacteriaceae</taxon>
        <taxon>Cutibacterium</taxon>
    </lineage>
</organism>
<evidence type="ECO:0000259" key="1">
    <source>
        <dbReference type="Pfam" id="PF00144"/>
    </source>
</evidence>
<dbReference type="KEGG" id="cgrn:4412665_01600"/>
<dbReference type="SUPFAM" id="SSF56601">
    <property type="entry name" value="beta-lactamase/transpeptidase-like"/>
    <property type="match status" value="1"/>
</dbReference>
<sequence length="473" mass="51873">MVVMSSAEVVEVTTEVFDELAAAGCRPHRLLVCQHGRLLAACRNAPWQKHQPSLVYSVSKTFTSMAVGIAVDEGHFEYLDRLVDLWPEILPEQLGKVASQIRVRDLLTMSSGHSPEQTEQLLARNHPPAESSVADFLATEPLSRPGTDFAYNNLASWILGRLVARHTGRTVVDLVDQHVLAPLEITEYSWQRDLDGQVLGYSGLHIDASDLLKVGQLLLDDGIHHGARLLPAEWIDMHRRTQVRTDGNAGPDWALGYGWQVWTSQHGYRLDGAFGQYVLVLPEQDAVIVSTNNCPAAGPGAIQTVLSTMWQRLVPALDRTAHSDPEPDDADHTLADDDVTEVTRTIPTIDGDFDPVRSVQTMLEGGHLVVAPGQNGWNLTWTFPDDRTLRVRVGHQRWEHTRCALPPQSSTGGAEGLLDVACCGGWTAAGLVIDLAVVSSPHTLRLVLGDEPCATWDSEPLGDQTLWSLVRPV</sequence>
<dbReference type="EMBL" id="LT906441">
    <property type="protein sequence ID" value="SNV37894.1"/>
    <property type="molecule type" value="Genomic_DNA"/>
</dbReference>
<evidence type="ECO:0000313" key="2">
    <source>
        <dbReference type="EMBL" id="SNV37894.1"/>
    </source>
</evidence>
<feature type="domain" description="Beta-lactamase-related" evidence="1">
    <location>
        <begin position="31"/>
        <end position="290"/>
    </location>
</feature>
<dbReference type="InterPro" id="IPR050789">
    <property type="entry name" value="Diverse_Enzym_Activities"/>
</dbReference>
<proteinExistence type="predicted"/>
<dbReference type="PANTHER" id="PTHR43283:SF7">
    <property type="entry name" value="BETA-LACTAMASE-RELATED DOMAIN-CONTAINING PROTEIN"/>
    <property type="match status" value="1"/>
</dbReference>
<name>A0A239WW24_9ACTN</name>
<dbReference type="AlphaFoldDB" id="A0A239WW24"/>
<accession>A0A239WW24</accession>
<dbReference type="eggNOG" id="COG1680">
    <property type="taxonomic scope" value="Bacteria"/>
</dbReference>
<reference evidence="2 3" key="1">
    <citation type="submission" date="2017-06" db="EMBL/GenBank/DDBJ databases">
        <authorList>
            <consortium name="Pathogen Informatics"/>
        </authorList>
    </citation>
    <scope>NUCLEOTIDE SEQUENCE [LARGE SCALE GENOMIC DNA]</scope>
    <source>
        <strain evidence="2 3">NCTC11865</strain>
    </source>
</reference>
<dbReference type="InterPro" id="IPR012338">
    <property type="entry name" value="Beta-lactam/transpept-like"/>
</dbReference>
<keyword evidence="2" id="KW-0378">Hydrolase</keyword>
<evidence type="ECO:0000313" key="3">
    <source>
        <dbReference type="Proteomes" id="UP000215332"/>
    </source>
</evidence>
<protein>
    <submittedName>
        <fullName evidence="2">6-aminohexanoate-dimer hydrolase</fullName>
        <ecNumber evidence="2">3.5.1.46</ecNumber>
    </submittedName>
</protein>
<dbReference type="Gene3D" id="3.40.710.10">
    <property type="entry name" value="DD-peptidase/beta-lactamase superfamily"/>
    <property type="match status" value="1"/>
</dbReference>
<dbReference type="InterPro" id="IPR001466">
    <property type="entry name" value="Beta-lactam-related"/>
</dbReference>
<dbReference type="Proteomes" id="UP000215332">
    <property type="component" value="Chromosome 1"/>
</dbReference>
<dbReference type="GO" id="GO:0019875">
    <property type="term" value="F:6-aminohexanoate-dimer hydrolase activity"/>
    <property type="evidence" value="ECO:0007669"/>
    <property type="project" value="UniProtKB-EC"/>
</dbReference>